<feature type="domain" description="NfeD integral membrane" evidence="9">
    <location>
        <begin position="274"/>
        <end position="388"/>
    </location>
</feature>
<dbReference type="PANTHER" id="PTHR33507">
    <property type="entry name" value="INNER MEMBRANE PROTEIN YBBJ"/>
    <property type="match status" value="1"/>
</dbReference>
<feature type="chain" id="PRO_5040830992" evidence="7">
    <location>
        <begin position="22"/>
        <end position="465"/>
    </location>
</feature>
<sequence>MRRLAFLLSALVLWLASLAGAQTSSVAPPHVGDGDVLLLSVDGVIGPASADYVERGLQRAARRHAGLVVLQLDTPGGLDTSMRAIVKAILASPVPVATFVAPAGARAASAGTFILYASHVAAMAPATTLGAATPVLIGIAPDPAPEAPGPRGASATSAASAGAPTAPHDALQAKRISDAAASIRSLALLRHRNAEWGERAVREAASLSSTEALAQHVVDIVASDVPDLLRQLDHRAVPLADGRTATLAVAGARVEAWGPSWRDRTLAVLGDPSLALLLMMVGFYGLLFEFSSPGLVAPGVVGAVCLLLGLFGLQTLPVNGAGIALILLGLVFFAAEAVVPSHGALGIGGVAAFVLGALMMVDSDTPGFGVSRPLIAALAFVSLAFVCGLALLAARVRRRRPASGTSTMLDVVGEIVEADGADGWALFQGEYWRVRAGRALQPGERVRVDRVDVLTLEVSAEGAPR</sequence>
<dbReference type="CDD" id="cd07020">
    <property type="entry name" value="Clp_protease_NfeD_1"/>
    <property type="match status" value="1"/>
</dbReference>
<dbReference type="InterPro" id="IPR029045">
    <property type="entry name" value="ClpP/crotonase-like_dom_sf"/>
</dbReference>
<keyword evidence="7" id="KW-0732">Signal</keyword>
<feature type="transmembrane region" description="Helical" evidence="6">
    <location>
        <begin position="266"/>
        <end position="288"/>
    </location>
</feature>
<keyword evidence="2 6" id="KW-0812">Transmembrane</keyword>
<dbReference type="SUPFAM" id="SSF141322">
    <property type="entry name" value="NfeD domain-like"/>
    <property type="match status" value="1"/>
</dbReference>
<dbReference type="RefSeq" id="WP_275680218.1">
    <property type="nucleotide sequence ID" value="NZ_JAJLJH010000001.1"/>
</dbReference>
<gene>
    <name evidence="11" type="ORF">LPC04_00515</name>
</gene>
<dbReference type="Gene3D" id="3.90.226.10">
    <property type="entry name" value="2-enoyl-CoA Hydratase, Chain A, domain 1"/>
    <property type="match status" value="1"/>
</dbReference>
<evidence type="ECO:0000259" key="8">
    <source>
        <dbReference type="Pfam" id="PF01957"/>
    </source>
</evidence>
<keyword evidence="4 6" id="KW-0472">Membrane</keyword>
<dbReference type="Pfam" id="PF24961">
    <property type="entry name" value="NfeD_membrane"/>
    <property type="match status" value="1"/>
</dbReference>
<proteinExistence type="predicted"/>
<evidence type="ECO:0000313" key="11">
    <source>
        <dbReference type="EMBL" id="MCK9684185.1"/>
    </source>
</evidence>
<dbReference type="Pfam" id="PF01957">
    <property type="entry name" value="NfeD"/>
    <property type="match status" value="1"/>
</dbReference>
<evidence type="ECO:0000256" key="1">
    <source>
        <dbReference type="ARBA" id="ARBA00004141"/>
    </source>
</evidence>
<comment type="subcellular location">
    <subcellularLocation>
        <location evidence="1">Membrane</location>
        <topology evidence="1">Multi-pass membrane protein</topology>
    </subcellularLocation>
</comment>
<dbReference type="InterPro" id="IPR052165">
    <property type="entry name" value="Membrane_assoc_protease"/>
</dbReference>
<dbReference type="Pfam" id="PF25145">
    <property type="entry name" value="NfeD1b_N"/>
    <property type="match status" value="1"/>
</dbReference>
<dbReference type="Gene3D" id="2.40.50.140">
    <property type="entry name" value="Nucleic acid-binding proteins"/>
    <property type="match status" value="1"/>
</dbReference>
<feature type="region of interest" description="Disordered" evidence="5">
    <location>
        <begin position="142"/>
        <end position="167"/>
    </location>
</feature>
<accession>A0A9X2C0R9</accession>
<feature type="transmembrane region" description="Helical" evidence="6">
    <location>
        <begin position="373"/>
        <end position="394"/>
    </location>
</feature>
<feature type="transmembrane region" description="Helical" evidence="6">
    <location>
        <begin position="295"/>
        <end position="314"/>
    </location>
</feature>
<dbReference type="SUPFAM" id="SSF52096">
    <property type="entry name" value="ClpP/crotonase"/>
    <property type="match status" value="1"/>
</dbReference>
<organism evidence="11 12">
    <name type="scientific">Scleromatobacter humisilvae</name>
    <dbReference type="NCBI Taxonomy" id="2897159"/>
    <lineage>
        <taxon>Bacteria</taxon>
        <taxon>Pseudomonadati</taxon>
        <taxon>Pseudomonadota</taxon>
        <taxon>Betaproteobacteria</taxon>
        <taxon>Burkholderiales</taxon>
        <taxon>Sphaerotilaceae</taxon>
        <taxon>Scleromatobacter</taxon>
    </lineage>
</organism>
<name>A0A9X2C0R9_9BURK</name>
<feature type="domain" description="NfeD-like C-terminal" evidence="8">
    <location>
        <begin position="412"/>
        <end position="458"/>
    </location>
</feature>
<evidence type="ECO:0000259" key="9">
    <source>
        <dbReference type="Pfam" id="PF24961"/>
    </source>
</evidence>
<dbReference type="Proteomes" id="UP001139353">
    <property type="component" value="Unassembled WGS sequence"/>
</dbReference>
<feature type="signal peptide" evidence="7">
    <location>
        <begin position="1"/>
        <end position="21"/>
    </location>
</feature>
<dbReference type="GO" id="GO:0016020">
    <property type="term" value="C:membrane"/>
    <property type="evidence" value="ECO:0007669"/>
    <property type="project" value="UniProtKB-SubCell"/>
</dbReference>
<dbReference type="InterPro" id="IPR056739">
    <property type="entry name" value="NfeD_membrane"/>
</dbReference>
<evidence type="ECO:0000256" key="6">
    <source>
        <dbReference type="SAM" id="Phobius"/>
    </source>
</evidence>
<keyword evidence="3 6" id="KW-1133">Transmembrane helix</keyword>
<evidence type="ECO:0000256" key="5">
    <source>
        <dbReference type="SAM" id="MobiDB-lite"/>
    </source>
</evidence>
<dbReference type="FunFam" id="3.90.226.10:FF:000089">
    <property type="entry name" value="Membrane-bound serine protease"/>
    <property type="match status" value="1"/>
</dbReference>
<dbReference type="InterPro" id="IPR056738">
    <property type="entry name" value="NfeD1b_N"/>
</dbReference>
<evidence type="ECO:0000259" key="10">
    <source>
        <dbReference type="Pfam" id="PF25145"/>
    </source>
</evidence>
<dbReference type="InterPro" id="IPR002810">
    <property type="entry name" value="NfeD-like_C"/>
</dbReference>
<feature type="domain" description="NfeD1b N-terminal" evidence="10">
    <location>
        <begin position="41"/>
        <end position="134"/>
    </location>
</feature>
<evidence type="ECO:0000256" key="3">
    <source>
        <dbReference type="ARBA" id="ARBA00022989"/>
    </source>
</evidence>
<protein>
    <submittedName>
        <fullName evidence="11">Nodulation protein NfeD</fullName>
    </submittedName>
</protein>
<dbReference type="PANTHER" id="PTHR33507:SF4">
    <property type="entry name" value="NODULATION COMPETITIVENESS PROTEIN NFED"/>
    <property type="match status" value="1"/>
</dbReference>
<reference evidence="11" key="1">
    <citation type="submission" date="2021-11" db="EMBL/GenBank/DDBJ databases">
        <title>BS-T2-15 a new species belonging to the Comamonadaceae family isolated from the soil of a French oak forest.</title>
        <authorList>
            <person name="Mieszkin S."/>
            <person name="Alain K."/>
        </authorList>
    </citation>
    <scope>NUCLEOTIDE SEQUENCE</scope>
    <source>
        <strain evidence="11">BS-T2-15</strain>
    </source>
</reference>
<dbReference type="EMBL" id="JAJLJH010000001">
    <property type="protein sequence ID" value="MCK9684185.1"/>
    <property type="molecule type" value="Genomic_DNA"/>
</dbReference>
<dbReference type="InterPro" id="IPR012340">
    <property type="entry name" value="NA-bd_OB-fold"/>
</dbReference>
<feature type="compositionally biased region" description="Low complexity" evidence="5">
    <location>
        <begin position="149"/>
        <end position="167"/>
    </location>
</feature>
<evidence type="ECO:0000256" key="2">
    <source>
        <dbReference type="ARBA" id="ARBA00022692"/>
    </source>
</evidence>
<evidence type="ECO:0000256" key="7">
    <source>
        <dbReference type="SAM" id="SignalP"/>
    </source>
</evidence>
<dbReference type="AlphaFoldDB" id="A0A9X2C0R9"/>
<evidence type="ECO:0000313" key="12">
    <source>
        <dbReference type="Proteomes" id="UP001139353"/>
    </source>
</evidence>
<comment type="caution">
    <text evidence="11">The sequence shown here is derived from an EMBL/GenBank/DDBJ whole genome shotgun (WGS) entry which is preliminary data.</text>
</comment>
<feature type="transmembrane region" description="Helical" evidence="6">
    <location>
        <begin position="320"/>
        <end position="339"/>
    </location>
</feature>
<evidence type="ECO:0000256" key="4">
    <source>
        <dbReference type="ARBA" id="ARBA00023136"/>
    </source>
</evidence>
<keyword evidence="12" id="KW-1185">Reference proteome</keyword>
<feature type="transmembrane region" description="Helical" evidence="6">
    <location>
        <begin position="344"/>
        <end position="361"/>
    </location>
</feature>